<dbReference type="AlphaFoldDB" id="A0A9D4VAY9"/>
<evidence type="ECO:0000313" key="2">
    <source>
        <dbReference type="EMBL" id="KAI5082714.1"/>
    </source>
</evidence>
<dbReference type="EMBL" id="JABFUD020000002">
    <property type="protein sequence ID" value="KAI5082714.1"/>
    <property type="molecule type" value="Genomic_DNA"/>
</dbReference>
<gene>
    <name evidence="2" type="ORF">GOP47_0002457</name>
</gene>
<sequence length="60" mass="6462">MAPKRIRVGGAHHNEIGTSNGKGKETTPVVEDVPIIPRGKNRNSDEVAQGYFSTHCITCS</sequence>
<evidence type="ECO:0000313" key="3">
    <source>
        <dbReference type="Proteomes" id="UP000886520"/>
    </source>
</evidence>
<protein>
    <submittedName>
        <fullName evidence="2">Uncharacterized protein</fullName>
    </submittedName>
</protein>
<dbReference type="Proteomes" id="UP000886520">
    <property type="component" value="Chromosome 3"/>
</dbReference>
<keyword evidence="3" id="KW-1185">Reference proteome</keyword>
<feature type="region of interest" description="Disordered" evidence="1">
    <location>
        <begin position="1"/>
        <end position="42"/>
    </location>
</feature>
<organism evidence="2 3">
    <name type="scientific">Adiantum capillus-veneris</name>
    <name type="common">Maidenhair fern</name>
    <dbReference type="NCBI Taxonomy" id="13818"/>
    <lineage>
        <taxon>Eukaryota</taxon>
        <taxon>Viridiplantae</taxon>
        <taxon>Streptophyta</taxon>
        <taxon>Embryophyta</taxon>
        <taxon>Tracheophyta</taxon>
        <taxon>Polypodiopsida</taxon>
        <taxon>Polypodiidae</taxon>
        <taxon>Polypodiales</taxon>
        <taxon>Pteridineae</taxon>
        <taxon>Pteridaceae</taxon>
        <taxon>Vittarioideae</taxon>
        <taxon>Adiantum</taxon>
    </lineage>
</organism>
<comment type="caution">
    <text evidence="2">The sequence shown here is derived from an EMBL/GenBank/DDBJ whole genome shotgun (WGS) entry which is preliminary data.</text>
</comment>
<accession>A0A9D4VAY9</accession>
<proteinExistence type="predicted"/>
<reference evidence="2" key="1">
    <citation type="submission" date="2021-01" db="EMBL/GenBank/DDBJ databases">
        <title>Adiantum capillus-veneris genome.</title>
        <authorList>
            <person name="Fang Y."/>
            <person name="Liao Q."/>
        </authorList>
    </citation>
    <scope>NUCLEOTIDE SEQUENCE</scope>
    <source>
        <strain evidence="2">H3</strain>
        <tissue evidence="2">Leaf</tissue>
    </source>
</reference>
<evidence type="ECO:0000256" key="1">
    <source>
        <dbReference type="SAM" id="MobiDB-lite"/>
    </source>
</evidence>
<name>A0A9D4VAY9_ADICA</name>